<comment type="caution">
    <text evidence="7">The sequence shown here is derived from an EMBL/GenBank/DDBJ whole genome shotgun (WGS) entry which is preliminary data.</text>
</comment>
<organism evidence="7 8">
    <name type="scientific">Clostridium fessum</name>
    <dbReference type="NCBI Taxonomy" id="2126740"/>
    <lineage>
        <taxon>Bacteria</taxon>
        <taxon>Bacillati</taxon>
        <taxon>Bacillota</taxon>
        <taxon>Clostridia</taxon>
        <taxon>Eubacteriales</taxon>
        <taxon>Clostridiaceae</taxon>
        <taxon>Clostridium</taxon>
    </lineage>
</organism>
<evidence type="ECO:0000256" key="3">
    <source>
        <dbReference type="ARBA" id="ARBA00022692"/>
    </source>
</evidence>
<accession>A0A2T3FQB7</accession>
<dbReference type="RefSeq" id="WP_107000561.1">
    <property type="nucleotide sequence ID" value="NZ_PYLO01000002.1"/>
</dbReference>
<dbReference type="AlphaFoldDB" id="A0A2T3FQB7"/>
<feature type="transmembrane region" description="Helical" evidence="6">
    <location>
        <begin position="94"/>
        <end position="113"/>
    </location>
</feature>
<sequence length="320" mass="34135">MSSEIVIKFLVAAVLAGTPFLFGTVGEILSEKVGHLNLGVEGMMSIGACAGFMVGYQTDNFVAALLAAAVAGMLSALIYGVLTVTFMANQNVTGLTLTIFGVGLANFIGVFMLEKSENGTLKLPDAVTAQMRNIHIPGLSDLPVVGELLFSYNPFVYLGIIIAIVTSFYLYKTQVGLNVQAIGENPGAADAAGIEVTKWRYINILLSGAICGIGGAYCSMIINGGVWLRDSVGGLGWISVALVIFAAWKPINVIYGSFIFGALRVLKYYVPKNTYAIPTAFFDALPFIITALVLVIASMRKNKGAHIPAHLGENYFREER</sequence>
<dbReference type="CDD" id="cd06580">
    <property type="entry name" value="TM_PBP1_transp_TpRbsC_like"/>
    <property type="match status" value="1"/>
</dbReference>
<dbReference type="InterPro" id="IPR001851">
    <property type="entry name" value="ABC_transp_permease"/>
</dbReference>
<dbReference type="Proteomes" id="UP000241048">
    <property type="component" value="Unassembled WGS sequence"/>
</dbReference>
<evidence type="ECO:0000256" key="1">
    <source>
        <dbReference type="ARBA" id="ARBA00004651"/>
    </source>
</evidence>
<keyword evidence="4 6" id="KW-1133">Transmembrane helix</keyword>
<evidence type="ECO:0000313" key="7">
    <source>
        <dbReference type="EMBL" id="PST37431.1"/>
    </source>
</evidence>
<protein>
    <submittedName>
        <fullName evidence="7">ABC transporter permease</fullName>
    </submittedName>
</protein>
<evidence type="ECO:0000256" key="2">
    <source>
        <dbReference type="ARBA" id="ARBA00022475"/>
    </source>
</evidence>
<keyword evidence="8" id="KW-1185">Reference proteome</keyword>
<evidence type="ECO:0000256" key="5">
    <source>
        <dbReference type="ARBA" id="ARBA00023136"/>
    </source>
</evidence>
<feature type="transmembrane region" description="Helical" evidence="6">
    <location>
        <begin position="276"/>
        <end position="297"/>
    </location>
</feature>
<dbReference type="PANTHER" id="PTHR43370:SF2">
    <property type="entry name" value="ABC TRANSPORTER PERMEASE PROTEIN"/>
    <property type="match status" value="1"/>
</dbReference>
<dbReference type="PANTHER" id="PTHR43370">
    <property type="entry name" value="SUGAR ABC TRANSPORTER INTEGRAL MEMBRANE PROTEIN-RELATED"/>
    <property type="match status" value="1"/>
</dbReference>
<feature type="transmembrane region" description="Helical" evidence="6">
    <location>
        <begin position="61"/>
        <end position="82"/>
    </location>
</feature>
<keyword evidence="2" id="KW-1003">Cell membrane</keyword>
<keyword evidence="3 6" id="KW-0812">Transmembrane</keyword>
<dbReference type="EMBL" id="PYLO01000002">
    <property type="protein sequence ID" value="PST37431.1"/>
    <property type="molecule type" value="Genomic_DNA"/>
</dbReference>
<feature type="transmembrane region" description="Helical" evidence="6">
    <location>
        <begin position="149"/>
        <end position="171"/>
    </location>
</feature>
<evidence type="ECO:0000256" key="6">
    <source>
        <dbReference type="SAM" id="Phobius"/>
    </source>
</evidence>
<evidence type="ECO:0000313" key="8">
    <source>
        <dbReference type="Proteomes" id="UP000241048"/>
    </source>
</evidence>
<gene>
    <name evidence="7" type="ORF">C7U56_05835</name>
</gene>
<evidence type="ECO:0000256" key="4">
    <source>
        <dbReference type="ARBA" id="ARBA00022989"/>
    </source>
</evidence>
<feature type="transmembrane region" description="Helical" evidence="6">
    <location>
        <begin position="204"/>
        <end position="226"/>
    </location>
</feature>
<dbReference type="Pfam" id="PF02653">
    <property type="entry name" value="BPD_transp_2"/>
    <property type="match status" value="1"/>
</dbReference>
<comment type="subcellular location">
    <subcellularLocation>
        <location evidence="1">Cell membrane</location>
        <topology evidence="1">Multi-pass membrane protein</topology>
    </subcellularLocation>
</comment>
<reference evidence="7 8" key="1">
    <citation type="submission" date="2018-03" db="EMBL/GenBank/DDBJ databases">
        <title>Lachnoclostridium SNUG30386 gen.nov., sp.nov., isolated from human faeces.</title>
        <authorList>
            <person name="Seo B."/>
            <person name="Jeon K."/>
            <person name="Ko G."/>
        </authorList>
    </citation>
    <scope>NUCLEOTIDE SEQUENCE [LARGE SCALE GENOMIC DNA]</scope>
    <source>
        <strain evidence="7 8">SNUG30386</strain>
    </source>
</reference>
<proteinExistence type="predicted"/>
<name>A0A2T3FQB7_9CLOT</name>
<feature type="transmembrane region" description="Helical" evidence="6">
    <location>
        <begin position="6"/>
        <end position="29"/>
    </location>
</feature>
<keyword evidence="5 6" id="KW-0472">Membrane</keyword>
<dbReference type="GO" id="GO:0005886">
    <property type="term" value="C:plasma membrane"/>
    <property type="evidence" value="ECO:0007669"/>
    <property type="project" value="UniProtKB-SubCell"/>
</dbReference>
<dbReference type="GO" id="GO:0022857">
    <property type="term" value="F:transmembrane transporter activity"/>
    <property type="evidence" value="ECO:0007669"/>
    <property type="project" value="InterPro"/>
</dbReference>